<dbReference type="GO" id="GO:0008168">
    <property type="term" value="F:methyltransferase activity"/>
    <property type="evidence" value="ECO:0007669"/>
    <property type="project" value="UniProtKB-KW"/>
</dbReference>
<evidence type="ECO:0000313" key="2">
    <source>
        <dbReference type="EMBL" id="PTM57686.1"/>
    </source>
</evidence>
<sequence>MGGIGMPWYEESFGEDYLLVYKHRSRRRADREIEAVVRWLQLKQGTSLLDLCCGTGRHSIPLHRHGFCVTGVDLSPVLLQVAEEEAEGLDISFHQGDMRDLPFQDNQFDGLVNLFTSFGYFADDRENERVLREIARVVKPGGRFVIDYLNHAVVKEGLVPQSERMEEEVVIREKRWTEEGFVKKEIEVEDNEGKRRYLERVKLYTREQMETMMTAAGLVIEKVKGDFDSSDYAEATSPRMIFTGSVKG</sequence>
<dbReference type="PANTHER" id="PTHR42912:SF93">
    <property type="entry name" value="N6-ADENOSINE-METHYLTRANSFERASE TMT1A"/>
    <property type="match status" value="1"/>
</dbReference>
<dbReference type="InterPro" id="IPR029063">
    <property type="entry name" value="SAM-dependent_MTases_sf"/>
</dbReference>
<dbReference type="EMBL" id="PZZP01000001">
    <property type="protein sequence ID" value="PTM57686.1"/>
    <property type="molecule type" value="Genomic_DNA"/>
</dbReference>
<evidence type="ECO:0000259" key="1">
    <source>
        <dbReference type="Pfam" id="PF13649"/>
    </source>
</evidence>
<dbReference type="AlphaFoldDB" id="A0A2T4Z733"/>
<dbReference type="Proteomes" id="UP000241639">
    <property type="component" value="Unassembled WGS sequence"/>
</dbReference>
<keyword evidence="2" id="KW-0489">Methyltransferase</keyword>
<dbReference type="Pfam" id="PF13649">
    <property type="entry name" value="Methyltransf_25"/>
    <property type="match status" value="1"/>
</dbReference>
<keyword evidence="2" id="KW-0808">Transferase</keyword>
<dbReference type="SUPFAM" id="SSF53335">
    <property type="entry name" value="S-adenosyl-L-methionine-dependent methyltransferases"/>
    <property type="match status" value="1"/>
</dbReference>
<accession>A0A2T4Z733</accession>
<dbReference type="GO" id="GO:0032259">
    <property type="term" value="P:methylation"/>
    <property type="evidence" value="ECO:0007669"/>
    <property type="project" value="UniProtKB-KW"/>
</dbReference>
<gene>
    <name evidence="2" type="ORF">C8J48_0237</name>
</gene>
<dbReference type="PANTHER" id="PTHR42912">
    <property type="entry name" value="METHYLTRANSFERASE"/>
    <property type="match status" value="1"/>
</dbReference>
<comment type="caution">
    <text evidence="2">The sequence shown here is derived from an EMBL/GenBank/DDBJ whole genome shotgun (WGS) entry which is preliminary data.</text>
</comment>
<dbReference type="CDD" id="cd02440">
    <property type="entry name" value="AdoMet_MTases"/>
    <property type="match status" value="1"/>
</dbReference>
<feature type="domain" description="Methyltransferase" evidence="1">
    <location>
        <begin position="49"/>
        <end position="142"/>
    </location>
</feature>
<name>A0A2T4Z733_9BACL</name>
<keyword evidence="3" id="KW-1185">Reference proteome</keyword>
<reference evidence="2 3" key="1">
    <citation type="submission" date="2018-04" db="EMBL/GenBank/DDBJ databases">
        <title>Genomic Encyclopedia of Archaeal and Bacterial Type Strains, Phase II (KMG-II): from individual species to whole genera.</title>
        <authorList>
            <person name="Goeker M."/>
        </authorList>
    </citation>
    <scope>NUCLEOTIDE SEQUENCE [LARGE SCALE GENOMIC DNA]</scope>
    <source>
        <strain evidence="2 3">DSM 45169</strain>
    </source>
</reference>
<proteinExistence type="predicted"/>
<evidence type="ECO:0000313" key="3">
    <source>
        <dbReference type="Proteomes" id="UP000241639"/>
    </source>
</evidence>
<protein>
    <submittedName>
        <fullName evidence="2">Methyltransferase family protein</fullName>
    </submittedName>
</protein>
<dbReference type="InterPro" id="IPR041698">
    <property type="entry name" value="Methyltransf_25"/>
</dbReference>
<dbReference type="InterPro" id="IPR050508">
    <property type="entry name" value="Methyltransf_Superfamily"/>
</dbReference>
<organism evidence="2 3">
    <name type="scientific">Desmospora activa DSM 45169</name>
    <dbReference type="NCBI Taxonomy" id="1121389"/>
    <lineage>
        <taxon>Bacteria</taxon>
        <taxon>Bacillati</taxon>
        <taxon>Bacillota</taxon>
        <taxon>Bacilli</taxon>
        <taxon>Bacillales</taxon>
        <taxon>Thermoactinomycetaceae</taxon>
        <taxon>Desmospora</taxon>
    </lineage>
</organism>
<dbReference type="Gene3D" id="2.20.25.110">
    <property type="entry name" value="S-adenosyl-L-methionine-dependent methyltransferases"/>
    <property type="match status" value="1"/>
</dbReference>
<dbReference type="Gene3D" id="3.40.50.150">
    <property type="entry name" value="Vaccinia Virus protein VP39"/>
    <property type="match status" value="1"/>
</dbReference>